<sequence length="220" mass="23078">MNPDLGSVDADGARRALRGGAAVVLPNPAPLTYVVAATDPRAVNAAKGRPLGQAVALWAHDPAVLAALDGVLDLAPGPAALAHRLLTEERVTLLVPLRSDVQPPPWLAPAALDGWTLLFGARWTPLRPVLAEHPVLYVSSANRTGHAPAATAAEATAMFDATVPVLGCASLPGADRDPAEPPRSATTTLRLHPDGRLDLHRRGAQDRGHPNADRYLARLR</sequence>
<evidence type="ECO:0000256" key="1">
    <source>
        <dbReference type="SAM" id="MobiDB-lite"/>
    </source>
</evidence>
<dbReference type="RefSeq" id="WP_344464828.1">
    <property type="nucleotide sequence ID" value="NZ_BAAANT010000014.1"/>
</dbReference>
<evidence type="ECO:0008006" key="4">
    <source>
        <dbReference type="Google" id="ProtNLM"/>
    </source>
</evidence>
<protein>
    <recommendedName>
        <fullName evidence="4">YrdC-like domain-containing protein</fullName>
    </recommendedName>
</protein>
<feature type="region of interest" description="Disordered" evidence="1">
    <location>
        <begin position="199"/>
        <end position="220"/>
    </location>
</feature>
<reference evidence="2 3" key="1">
    <citation type="journal article" date="2019" name="Int. J. Syst. Evol. Microbiol.">
        <title>The Global Catalogue of Microorganisms (GCM) 10K type strain sequencing project: providing services to taxonomists for standard genome sequencing and annotation.</title>
        <authorList>
            <consortium name="The Broad Institute Genomics Platform"/>
            <consortium name="The Broad Institute Genome Sequencing Center for Infectious Disease"/>
            <person name="Wu L."/>
            <person name="Ma J."/>
        </authorList>
    </citation>
    <scope>NUCLEOTIDE SEQUENCE [LARGE SCALE GENOMIC DNA]</scope>
    <source>
        <strain evidence="2 3">JCM 14560</strain>
    </source>
</reference>
<dbReference type="Proteomes" id="UP001422759">
    <property type="component" value="Unassembled WGS sequence"/>
</dbReference>
<evidence type="ECO:0000313" key="2">
    <source>
        <dbReference type="EMBL" id="GAA2143186.1"/>
    </source>
</evidence>
<dbReference type="InterPro" id="IPR017945">
    <property type="entry name" value="DHBP_synth_RibB-like_a/b_dom"/>
</dbReference>
<dbReference type="Gene3D" id="3.90.870.10">
    <property type="entry name" value="DHBP synthase"/>
    <property type="match status" value="1"/>
</dbReference>
<name>A0ABN2ZJF8_9ACTN</name>
<organism evidence="2 3">
    <name type="scientific">Kitasatospora kazusensis</name>
    <dbReference type="NCBI Taxonomy" id="407974"/>
    <lineage>
        <taxon>Bacteria</taxon>
        <taxon>Bacillati</taxon>
        <taxon>Actinomycetota</taxon>
        <taxon>Actinomycetes</taxon>
        <taxon>Kitasatosporales</taxon>
        <taxon>Streptomycetaceae</taxon>
        <taxon>Kitasatospora</taxon>
    </lineage>
</organism>
<gene>
    <name evidence="2" type="ORF">GCM10009760_29200</name>
</gene>
<proteinExistence type="predicted"/>
<dbReference type="SUPFAM" id="SSF55821">
    <property type="entry name" value="YrdC/RibB"/>
    <property type="match status" value="1"/>
</dbReference>
<dbReference type="EMBL" id="BAAANT010000014">
    <property type="protein sequence ID" value="GAA2143186.1"/>
    <property type="molecule type" value="Genomic_DNA"/>
</dbReference>
<evidence type="ECO:0000313" key="3">
    <source>
        <dbReference type="Proteomes" id="UP001422759"/>
    </source>
</evidence>
<comment type="caution">
    <text evidence="2">The sequence shown here is derived from an EMBL/GenBank/DDBJ whole genome shotgun (WGS) entry which is preliminary data.</text>
</comment>
<accession>A0ABN2ZJF8</accession>
<keyword evidence="3" id="KW-1185">Reference proteome</keyword>